<feature type="active site" description="Proton donor/acceptor" evidence="1">
    <location>
        <position position="132"/>
    </location>
</feature>
<reference evidence="3 4" key="1">
    <citation type="submission" date="2018-06" db="EMBL/GenBank/DDBJ databases">
        <authorList>
            <consortium name="Pathogen Informatics"/>
            <person name="Doyle S."/>
        </authorList>
    </citation>
    <scope>NUCLEOTIDE SEQUENCE [LARGE SCALE GENOMIC DNA]</scope>
    <source>
        <strain evidence="3 4">NCTC8081</strain>
    </source>
</reference>
<proteinExistence type="predicted"/>
<evidence type="ECO:0000256" key="2">
    <source>
        <dbReference type="SAM" id="Phobius"/>
    </source>
</evidence>
<dbReference type="NCBIfam" id="TIGR03064">
    <property type="entry name" value="sortase_srtB"/>
    <property type="match status" value="1"/>
</dbReference>
<sequence>MIDILKKVICIADNIVNILIILCFLPVLFYGVYAVWDSKQIYHHADASLYESYRPASEDKMSFEALQKINPEVFGWLIVNGTHVNYPLVQASNNSKYINTDAKGEFSLSGSLFLDSRNQKNFSDINNIIYGHNMEKKAMFGELKDFENKEFFEKHKYGELYYEDKWHKIEFFAFLYADAYDSVLYNTGLYGIDDYKMYLEYVKRKAEHFRNLPFQPEDHFVALSTCSSDSTNGRHMLIGRITDKTENMS</sequence>
<evidence type="ECO:0000313" key="4">
    <source>
        <dbReference type="Proteomes" id="UP000250234"/>
    </source>
</evidence>
<dbReference type="AlphaFoldDB" id="A0A2X3C974"/>
<accession>A0A2X3C974</accession>
<dbReference type="Proteomes" id="UP000250234">
    <property type="component" value="Unassembled WGS sequence"/>
</dbReference>
<protein>
    <submittedName>
        <fullName evidence="3">Sortase B. Cysteine peptidase. MEROPS family C60B</fullName>
    </submittedName>
</protein>
<organism evidence="3 4">
    <name type="scientific">Clostridium perfringens</name>
    <dbReference type="NCBI Taxonomy" id="1502"/>
    <lineage>
        <taxon>Bacteria</taxon>
        <taxon>Bacillati</taxon>
        <taxon>Bacillota</taxon>
        <taxon>Clostridia</taxon>
        <taxon>Eubacteriales</taxon>
        <taxon>Clostridiaceae</taxon>
        <taxon>Clostridium</taxon>
    </lineage>
</organism>
<dbReference type="EMBL" id="UAWO01000002">
    <property type="protein sequence ID" value="SQC08406.1"/>
    <property type="molecule type" value="Genomic_DNA"/>
</dbReference>
<gene>
    <name evidence="3" type="ORF">NCTC8081_02333</name>
</gene>
<keyword evidence="2" id="KW-1133">Transmembrane helix</keyword>
<dbReference type="RefSeq" id="WP_111946075.1">
    <property type="nucleotide sequence ID" value="NZ_CATNYA010000042.1"/>
</dbReference>
<dbReference type="GO" id="GO:0016787">
    <property type="term" value="F:hydrolase activity"/>
    <property type="evidence" value="ECO:0007669"/>
    <property type="project" value="UniProtKB-KW"/>
</dbReference>
<name>A0A2X3C974_CLOPF</name>
<feature type="active site" description="Acyl-thioester intermediate" evidence="1">
    <location>
        <position position="226"/>
    </location>
</feature>
<dbReference type="SUPFAM" id="SSF63817">
    <property type="entry name" value="Sortase"/>
    <property type="match status" value="1"/>
</dbReference>
<dbReference type="CDD" id="cd05826">
    <property type="entry name" value="Sortase_B"/>
    <property type="match status" value="1"/>
</dbReference>
<keyword evidence="2" id="KW-0812">Transmembrane</keyword>
<feature type="transmembrane region" description="Helical" evidence="2">
    <location>
        <begin position="15"/>
        <end position="36"/>
    </location>
</feature>
<evidence type="ECO:0000256" key="1">
    <source>
        <dbReference type="PIRSR" id="PIRSR605754-1"/>
    </source>
</evidence>
<evidence type="ECO:0000313" key="3">
    <source>
        <dbReference type="EMBL" id="SQC08406.1"/>
    </source>
</evidence>
<keyword evidence="2" id="KW-0472">Membrane</keyword>
<dbReference type="InterPro" id="IPR023365">
    <property type="entry name" value="Sortase_dom-sf"/>
</dbReference>
<dbReference type="InterPro" id="IPR009835">
    <property type="entry name" value="SrtB"/>
</dbReference>
<dbReference type="Gene3D" id="2.40.260.10">
    <property type="entry name" value="Sortase"/>
    <property type="match status" value="1"/>
</dbReference>